<dbReference type="AlphaFoldDB" id="A0A127B9Z0"/>
<dbReference type="STRING" id="1609559.TQ32_06430"/>
<proteinExistence type="predicted"/>
<reference evidence="2 3" key="2">
    <citation type="journal article" date="2016" name="Int. J. Syst. Evol. Microbiol.">
        <title>Pyrococcus kukulkanii sp. nov., a hyperthermophilic, piezophilic archaeon isolated from a deep-sea hydrothermal vent.</title>
        <authorList>
            <person name="Callac N."/>
            <person name="Oger P."/>
            <person name="Lesongeur F."/>
            <person name="Rattray J.E."/>
            <person name="Vannier P."/>
            <person name="Michoud G."/>
            <person name="Beauverger M."/>
            <person name="Gayet N."/>
            <person name="Rouxel O."/>
            <person name="Jebbar M."/>
            <person name="Godfroy A."/>
        </authorList>
    </citation>
    <scope>NUCLEOTIDE SEQUENCE [LARGE SCALE GENOMIC DNA]</scope>
    <source>
        <strain evidence="2 3">NCB100</strain>
    </source>
</reference>
<organism evidence="2 3">
    <name type="scientific">Pyrococcus kukulkanii</name>
    <dbReference type="NCBI Taxonomy" id="1609559"/>
    <lineage>
        <taxon>Archaea</taxon>
        <taxon>Methanobacteriati</taxon>
        <taxon>Methanobacteriota</taxon>
        <taxon>Thermococci</taxon>
        <taxon>Thermococcales</taxon>
        <taxon>Thermococcaceae</taxon>
        <taxon>Pyrococcus</taxon>
    </lineage>
</organism>
<sequence length="356" mass="40459">MKLKSSERRAIGILASFSVAFLLAWSKRAFEFGAVVFLLMSIALARHAGWKIRGERSDSLLTFLRLFIPKFLVGDVLTLYGISLFILFAMTLTAWLPDGLEEGDIIFTVSTLMYTFGLVFLSAWVFGVPRKSTQLPARAKYLVASLSIPNWGDDSVFERAKCEDFLRGAVYEGNRPLNIIPLYVALAYHKDRLEEVFLLVSDRVASEIERREYIERFFSVASKCLSLKFVIEFGELFPGRREVVVGEGREVHVHFIRIGSGQDIKEVKNSISAKLSDLLEKEGSEVIFDITSGTAIISVAMILEAIKGDARAEYLLQNCEKEYKTGCIELIELTLFDFEDLVREFREYFERLYESP</sequence>
<accession>A0A127B9Z0</accession>
<dbReference type="Proteomes" id="UP000070587">
    <property type="component" value="Chromosome"/>
</dbReference>
<feature type="transmembrane region" description="Helical" evidence="1">
    <location>
        <begin position="105"/>
        <end position="128"/>
    </location>
</feature>
<dbReference type="RefSeq" id="WP_068322479.1">
    <property type="nucleotide sequence ID" value="NZ_CP010835.1"/>
</dbReference>
<dbReference type="KEGG" id="pyc:TQ32_06430"/>
<dbReference type="EMBL" id="CP010835">
    <property type="protein sequence ID" value="AMM54153.1"/>
    <property type="molecule type" value="Genomic_DNA"/>
</dbReference>
<evidence type="ECO:0000256" key="1">
    <source>
        <dbReference type="SAM" id="Phobius"/>
    </source>
</evidence>
<feature type="transmembrane region" description="Helical" evidence="1">
    <location>
        <begin position="32"/>
        <end position="50"/>
    </location>
</feature>
<dbReference type="OrthoDB" id="101659at2157"/>
<reference evidence="3" key="1">
    <citation type="submission" date="2015-02" db="EMBL/GenBank/DDBJ databases">
        <title>Pyrococcus kukulkanii sp. nov., a novel hyperthermophilic archaeon isolated from a deep-sea hydrothermal vent at the Guaymas Basin.</title>
        <authorList>
            <person name="Oger P.M."/>
            <person name="Callac N."/>
            <person name="Jebbar M."/>
            <person name="Godfroy A."/>
        </authorList>
    </citation>
    <scope>NUCLEOTIDE SEQUENCE [LARGE SCALE GENOMIC DNA]</scope>
    <source>
        <strain evidence="3">NCB100</strain>
    </source>
</reference>
<gene>
    <name evidence="2" type="ORF">TQ32_06430</name>
</gene>
<keyword evidence="1" id="KW-1133">Transmembrane helix</keyword>
<name>A0A127B9Z0_9EURY</name>
<feature type="transmembrane region" description="Helical" evidence="1">
    <location>
        <begin position="9"/>
        <end position="26"/>
    </location>
</feature>
<evidence type="ECO:0000313" key="2">
    <source>
        <dbReference type="EMBL" id="AMM54153.1"/>
    </source>
</evidence>
<dbReference type="PATRIC" id="fig|1609559.3.peg.1347"/>
<keyword evidence="1" id="KW-0812">Transmembrane</keyword>
<feature type="transmembrane region" description="Helical" evidence="1">
    <location>
        <begin position="71"/>
        <end position="93"/>
    </location>
</feature>
<evidence type="ECO:0000313" key="3">
    <source>
        <dbReference type="Proteomes" id="UP000070587"/>
    </source>
</evidence>
<dbReference type="GeneID" id="28491456"/>
<protein>
    <submittedName>
        <fullName evidence="2">Uncharacterized protein</fullName>
    </submittedName>
</protein>
<keyword evidence="1" id="KW-0472">Membrane</keyword>